<accession>A0A150WN91</accession>
<dbReference type="SUPFAM" id="SSF53448">
    <property type="entry name" value="Nucleotide-diphospho-sugar transferases"/>
    <property type="match status" value="1"/>
</dbReference>
<keyword evidence="4 12" id="KW-0548">Nucleotidyltransferase</keyword>
<evidence type="ECO:0000313" key="12">
    <source>
        <dbReference type="EMBL" id="KYG65844.1"/>
    </source>
</evidence>
<reference evidence="12 13" key="1">
    <citation type="submission" date="2016-03" db="EMBL/GenBank/DDBJ databases">
        <authorList>
            <person name="Ploux O."/>
        </authorList>
    </citation>
    <scope>NUCLEOTIDE SEQUENCE [LARGE SCALE GENOMIC DNA]</scope>
    <source>
        <strain evidence="12 13">R0</strain>
    </source>
</reference>
<dbReference type="InterPro" id="IPR005835">
    <property type="entry name" value="NTP_transferase_dom"/>
</dbReference>
<comment type="similarity">
    <text evidence="1 8">Belongs to the mannose-6-phosphate isomerase type 2 family.</text>
</comment>
<evidence type="ECO:0000259" key="11">
    <source>
        <dbReference type="Pfam" id="PF22640"/>
    </source>
</evidence>
<dbReference type="AlphaFoldDB" id="A0A150WN91"/>
<evidence type="ECO:0000256" key="6">
    <source>
        <dbReference type="ARBA" id="ARBA00023134"/>
    </source>
</evidence>
<evidence type="ECO:0000256" key="1">
    <source>
        <dbReference type="ARBA" id="ARBA00006115"/>
    </source>
</evidence>
<dbReference type="InterPro" id="IPR051161">
    <property type="entry name" value="Mannose-6P_isomerase_type2"/>
</dbReference>
<sequence length="459" mass="51627">MIPVVLSGGSGTRLWPVSRQHMPKQFCNIFGKALQTLTLERCQKMGSAPWIVTSQTLKTLTELNLRQNNMNDVQVVYEPFGKNTAPAIAVLCQVLLAQGKGDEIAGVFPSDHLITQESNFLKVVKFASEVAANNRVVTLGIKPSYPETGYGYIQTQPQGFRKQDSWEAFPVIKFHEKPNQEKAEGFIAQGNFSWNAGIFVFKVSHMVGLFKKHQPEMWGLVSTLKKDLSNLEEIYAKVQNISIDYAIMEKLGGDELACIPAEFGWSDVGSWDAVASLEKGEKAIEVQASGNFVFGNKEKNYSVIGLNDVIVVDTADALMLVKKGMSQDVRHVVEALNKEKSPLTKDHIFEHRPWGYFEILKDTENFKSKVIRVHPHAQISYQSHAQREEHWTITKGSGEVVLNDEIIPVKAGTHIHIPLGAKHRIRNNTDQPLEFVEVQLGTYFGEDDIVRYQDDYQRK</sequence>
<dbReference type="OrthoDB" id="5288510at2"/>
<evidence type="ECO:0000256" key="3">
    <source>
        <dbReference type="ARBA" id="ARBA00022679"/>
    </source>
</evidence>
<gene>
    <name evidence="12" type="ORF">AZI86_01865</name>
</gene>
<dbReference type="GO" id="GO:0016853">
    <property type="term" value="F:isomerase activity"/>
    <property type="evidence" value="ECO:0007669"/>
    <property type="project" value="UniProtKB-KW"/>
</dbReference>
<evidence type="ECO:0000259" key="10">
    <source>
        <dbReference type="Pfam" id="PF01050"/>
    </source>
</evidence>
<dbReference type="CDD" id="cd02213">
    <property type="entry name" value="cupin_PMI_typeII_C"/>
    <property type="match status" value="1"/>
</dbReference>
<keyword evidence="6" id="KW-0342">GTP-binding</keyword>
<dbReference type="EC" id="2.7.7.13" evidence="2"/>
<dbReference type="Pfam" id="PF00483">
    <property type="entry name" value="NTP_transferase"/>
    <property type="match status" value="1"/>
</dbReference>
<dbReference type="NCBIfam" id="TIGR01479">
    <property type="entry name" value="GMP_PMI"/>
    <property type="match status" value="1"/>
</dbReference>
<dbReference type="GO" id="GO:0009298">
    <property type="term" value="P:GDP-mannose biosynthetic process"/>
    <property type="evidence" value="ECO:0007669"/>
    <property type="project" value="TreeGrafter"/>
</dbReference>
<organism evidence="12 13">
    <name type="scientific">Bdellovibrio bacteriovorus</name>
    <dbReference type="NCBI Taxonomy" id="959"/>
    <lineage>
        <taxon>Bacteria</taxon>
        <taxon>Pseudomonadati</taxon>
        <taxon>Bdellovibrionota</taxon>
        <taxon>Bdellovibrionia</taxon>
        <taxon>Bdellovibrionales</taxon>
        <taxon>Pseudobdellovibrionaceae</taxon>
        <taxon>Bdellovibrio</taxon>
    </lineage>
</organism>
<dbReference type="CDD" id="cd02509">
    <property type="entry name" value="GDP-M1P_Guanylyltransferase"/>
    <property type="match status" value="1"/>
</dbReference>
<keyword evidence="13" id="KW-1185">Reference proteome</keyword>
<dbReference type="Proteomes" id="UP000075320">
    <property type="component" value="Unassembled WGS sequence"/>
</dbReference>
<evidence type="ECO:0000256" key="8">
    <source>
        <dbReference type="RuleBase" id="RU004190"/>
    </source>
</evidence>
<feature type="domain" description="MannoseP isomerase/GMP-like beta-helix" evidence="11">
    <location>
        <begin position="282"/>
        <end position="336"/>
    </location>
</feature>
<evidence type="ECO:0000313" key="13">
    <source>
        <dbReference type="Proteomes" id="UP000075320"/>
    </source>
</evidence>
<evidence type="ECO:0000259" key="9">
    <source>
        <dbReference type="Pfam" id="PF00483"/>
    </source>
</evidence>
<dbReference type="GO" id="GO:0004475">
    <property type="term" value="F:mannose-1-phosphate guanylyltransferase (GTP) activity"/>
    <property type="evidence" value="ECO:0007669"/>
    <property type="project" value="UniProtKB-EC"/>
</dbReference>
<dbReference type="Gene3D" id="3.90.550.10">
    <property type="entry name" value="Spore Coat Polysaccharide Biosynthesis Protein SpsA, Chain A"/>
    <property type="match status" value="1"/>
</dbReference>
<dbReference type="InterPro" id="IPR014710">
    <property type="entry name" value="RmlC-like_jellyroll"/>
</dbReference>
<dbReference type="GO" id="GO:0000271">
    <property type="term" value="P:polysaccharide biosynthetic process"/>
    <property type="evidence" value="ECO:0007669"/>
    <property type="project" value="InterPro"/>
</dbReference>
<proteinExistence type="inferred from homology"/>
<feature type="domain" description="Nucleotidyl transferase" evidence="9">
    <location>
        <begin position="3"/>
        <end position="276"/>
    </location>
</feature>
<dbReference type="Gene3D" id="2.60.120.10">
    <property type="entry name" value="Jelly Rolls"/>
    <property type="match status" value="1"/>
</dbReference>
<feature type="domain" description="Mannose-6-phosphate isomerase type II C-terminal" evidence="10">
    <location>
        <begin position="344"/>
        <end position="454"/>
    </location>
</feature>
<comment type="catalytic activity">
    <reaction evidence="7">
        <text>alpha-D-mannose 1-phosphate + GTP + H(+) = GDP-alpha-D-mannose + diphosphate</text>
        <dbReference type="Rhea" id="RHEA:15229"/>
        <dbReference type="ChEBI" id="CHEBI:15378"/>
        <dbReference type="ChEBI" id="CHEBI:33019"/>
        <dbReference type="ChEBI" id="CHEBI:37565"/>
        <dbReference type="ChEBI" id="CHEBI:57527"/>
        <dbReference type="ChEBI" id="CHEBI:58409"/>
        <dbReference type="EC" id="2.7.7.13"/>
    </reaction>
</comment>
<dbReference type="InterPro" id="IPR054566">
    <property type="entry name" value="ManC/GMP-like_b-helix"/>
</dbReference>
<dbReference type="SUPFAM" id="SSF51182">
    <property type="entry name" value="RmlC-like cupins"/>
    <property type="match status" value="1"/>
</dbReference>
<protein>
    <recommendedName>
        <fullName evidence="2">mannose-1-phosphate guanylyltransferase</fullName>
        <ecNumber evidence="2">2.7.7.13</ecNumber>
    </recommendedName>
</protein>
<dbReference type="PANTHER" id="PTHR46390:SF1">
    <property type="entry name" value="MANNOSE-1-PHOSPHATE GUANYLYLTRANSFERASE"/>
    <property type="match status" value="1"/>
</dbReference>
<evidence type="ECO:0000256" key="5">
    <source>
        <dbReference type="ARBA" id="ARBA00022741"/>
    </source>
</evidence>
<dbReference type="Pfam" id="PF22640">
    <property type="entry name" value="ManC_GMP_beta-helix"/>
    <property type="match status" value="1"/>
</dbReference>
<name>A0A150WN91_BDEBC</name>
<dbReference type="PANTHER" id="PTHR46390">
    <property type="entry name" value="MANNOSE-1-PHOSPHATE GUANYLYLTRANSFERASE"/>
    <property type="match status" value="1"/>
</dbReference>
<comment type="caution">
    <text evidence="12">The sequence shown here is derived from an EMBL/GenBank/DDBJ whole genome shotgun (WGS) entry which is preliminary data.</text>
</comment>
<evidence type="ECO:0000256" key="2">
    <source>
        <dbReference type="ARBA" id="ARBA00012387"/>
    </source>
</evidence>
<dbReference type="RefSeq" id="WP_061833387.1">
    <property type="nucleotide sequence ID" value="NZ_LUKE01000001.1"/>
</dbReference>
<evidence type="ECO:0000256" key="7">
    <source>
        <dbReference type="ARBA" id="ARBA00047343"/>
    </source>
</evidence>
<dbReference type="EMBL" id="LUKE01000001">
    <property type="protein sequence ID" value="KYG65844.1"/>
    <property type="molecule type" value="Genomic_DNA"/>
</dbReference>
<keyword evidence="12" id="KW-0413">Isomerase</keyword>
<dbReference type="Pfam" id="PF01050">
    <property type="entry name" value="MannoseP_isomer"/>
    <property type="match status" value="1"/>
</dbReference>
<dbReference type="InterPro" id="IPR011051">
    <property type="entry name" value="RmlC_Cupin_sf"/>
</dbReference>
<dbReference type="InterPro" id="IPR029044">
    <property type="entry name" value="Nucleotide-diphossugar_trans"/>
</dbReference>
<evidence type="ECO:0000256" key="4">
    <source>
        <dbReference type="ARBA" id="ARBA00022695"/>
    </source>
</evidence>
<dbReference type="InterPro" id="IPR049577">
    <property type="entry name" value="GMPP_N"/>
</dbReference>
<dbReference type="InterPro" id="IPR006375">
    <property type="entry name" value="Man1P_GuaTrfase/Man6P_Isoase"/>
</dbReference>
<keyword evidence="5" id="KW-0547">Nucleotide-binding</keyword>
<keyword evidence="3 12" id="KW-0808">Transferase</keyword>
<dbReference type="GO" id="GO:0005525">
    <property type="term" value="F:GTP binding"/>
    <property type="evidence" value="ECO:0007669"/>
    <property type="project" value="UniProtKB-KW"/>
</dbReference>
<dbReference type="InterPro" id="IPR001538">
    <property type="entry name" value="Man6P_isomerase-2_C"/>
</dbReference>